<dbReference type="Gene3D" id="3.40.1390.30">
    <property type="entry name" value="NIF3 (NGG1p interacting factor 3)-like"/>
    <property type="match status" value="1"/>
</dbReference>
<evidence type="ECO:0000256" key="3">
    <source>
        <dbReference type="ARBA" id="ARBA00022112"/>
    </source>
</evidence>
<evidence type="ECO:0000256" key="2">
    <source>
        <dbReference type="ARBA" id="ARBA00011643"/>
    </source>
</evidence>
<dbReference type="Proteomes" id="UP000199220">
    <property type="component" value="Unassembled WGS sequence"/>
</dbReference>
<evidence type="ECO:0000256" key="5">
    <source>
        <dbReference type="PIRNR" id="PIRNR037489"/>
    </source>
</evidence>
<gene>
    <name evidence="7" type="ORF">SAMN04488554_1290</name>
</gene>
<dbReference type="NCBIfam" id="TIGR00486">
    <property type="entry name" value="YbgI_SA1388"/>
    <property type="match status" value="1"/>
</dbReference>
<keyword evidence="4 5" id="KW-0479">Metal-binding</keyword>
<dbReference type="SUPFAM" id="SSF102705">
    <property type="entry name" value="NIF3 (NGG1p interacting factor 3)-like"/>
    <property type="match status" value="1"/>
</dbReference>
<feature type="binding site" evidence="6">
    <location>
        <position position="68"/>
    </location>
    <ligand>
        <name>a divalent metal cation</name>
        <dbReference type="ChEBI" id="CHEBI:60240"/>
        <label>1</label>
    </ligand>
</feature>
<comment type="subunit">
    <text evidence="2">Homohexamer.</text>
</comment>
<organism evidence="7 8">
    <name type="scientific">Ruania alba</name>
    <dbReference type="NCBI Taxonomy" id="648782"/>
    <lineage>
        <taxon>Bacteria</taxon>
        <taxon>Bacillati</taxon>
        <taxon>Actinomycetota</taxon>
        <taxon>Actinomycetes</taxon>
        <taxon>Micrococcales</taxon>
        <taxon>Ruaniaceae</taxon>
        <taxon>Ruania</taxon>
    </lineage>
</organism>
<dbReference type="FunFam" id="3.40.1390.30:FF:000001">
    <property type="entry name" value="GTP cyclohydrolase 1 type 2"/>
    <property type="match status" value="1"/>
</dbReference>
<evidence type="ECO:0000256" key="1">
    <source>
        <dbReference type="ARBA" id="ARBA00006964"/>
    </source>
</evidence>
<evidence type="ECO:0000256" key="6">
    <source>
        <dbReference type="PIRSR" id="PIRSR602678-1"/>
    </source>
</evidence>
<feature type="binding site" evidence="6">
    <location>
        <position position="69"/>
    </location>
    <ligand>
        <name>a divalent metal cation</name>
        <dbReference type="ChEBI" id="CHEBI:60240"/>
        <label>1</label>
    </ligand>
</feature>
<keyword evidence="8" id="KW-1185">Reference proteome</keyword>
<dbReference type="OrthoDB" id="9795763at2"/>
<proteinExistence type="inferred from homology"/>
<dbReference type="GO" id="GO:0046872">
    <property type="term" value="F:metal ion binding"/>
    <property type="evidence" value="ECO:0007669"/>
    <property type="project" value="UniProtKB-UniRule"/>
</dbReference>
<dbReference type="AlphaFoldDB" id="A0A1H5FBZ1"/>
<dbReference type="PANTHER" id="PTHR13799:SF14">
    <property type="entry name" value="GTP CYCLOHYDROLASE 1 TYPE 2 HOMOLOG"/>
    <property type="match status" value="1"/>
</dbReference>
<name>A0A1H5FBZ1_9MICO</name>
<dbReference type="EMBL" id="FNTX01000001">
    <property type="protein sequence ID" value="SEE00724.1"/>
    <property type="molecule type" value="Genomic_DNA"/>
</dbReference>
<dbReference type="PANTHER" id="PTHR13799">
    <property type="entry name" value="NGG1 INTERACTING FACTOR 3"/>
    <property type="match status" value="1"/>
</dbReference>
<dbReference type="GO" id="GO:0005737">
    <property type="term" value="C:cytoplasm"/>
    <property type="evidence" value="ECO:0007669"/>
    <property type="project" value="TreeGrafter"/>
</dbReference>
<protein>
    <recommendedName>
        <fullName evidence="3 5">GTP cyclohydrolase 1 type 2 homolog</fullName>
    </recommendedName>
</protein>
<evidence type="ECO:0000313" key="8">
    <source>
        <dbReference type="Proteomes" id="UP000199220"/>
    </source>
</evidence>
<dbReference type="Gene3D" id="3.30.70.120">
    <property type="match status" value="1"/>
</dbReference>
<dbReference type="RefSeq" id="WP_089772182.1">
    <property type="nucleotide sequence ID" value="NZ_FNTX01000001.1"/>
</dbReference>
<dbReference type="InterPro" id="IPR015867">
    <property type="entry name" value="N-reg_PII/ATP_PRibTrfase_C"/>
</dbReference>
<dbReference type="InterPro" id="IPR036069">
    <property type="entry name" value="DUF34/NIF3_sf"/>
</dbReference>
<evidence type="ECO:0000256" key="4">
    <source>
        <dbReference type="ARBA" id="ARBA00022723"/>
    </source>
</evidence>
<dbReference type="STRING" id="648782.SAMN04488554_1290"/>
<sequence>MEAPLHLRDVIELLERRYPPSTAEAWDAVGLVTGELGAPVQRVLFAVDPTEEVVAEAAAAGADLLVTHHPLLLRPVSSVAATTAKGRVVHTLISEGIALYVAHTNADIAAGGVNDALADALELVETRPLVPAPGRDLDVLVVYVPEDDAESLTEVLASAGAGAVGDYTGCAWSVTGTGEFTPRPGATPAIGAVGTHERLAERRLEMVVPPGLRDRVTAALRQAHPYEEPAFSFLATHPPSSSVGSGRLGRLEEPVTFGEFAARVAAALPATAHGIRASGDSSAIVETIAVSGGSGDAYLDAAHRSGADVYVTADLRHHRASDARAEEAAPFLIDAAHWATEWPWLPMAARALDTDCDGRVETIVSTRVTDPWTLRLGTADTGGNL</sequence>
<dbReference type="Pfam" id="PF01784">
    <property type="entry name" value="DUF34_NIF3"/>
    <property type="match status" value="1"/>
</dbReference>
<comment type="similarity">
    <text evidence="1 5">Belongs to the GTP cyclohydrolase I type 2/NIF3 family.</text>
</comment>
<dbReference type="PIRSF" id="PIRSF037489">
    <property type="entry name" value="UCP037489_NIF3_YqfO"/>
    <property type="match status" value="1"/>
</dbReference>
<dbReference type="InterPro" id="IPR017221">
    <property type="entry name" value="DUF34/NIF3_bac"/>
</dbReference>
<feature type="binding site" evidence="6">
    <location>
        <position position="107"/>
    </location>
    <ligand>
        <name>a divalent metal cation</name>
        <dbReference type="ChEBI" id="CHEBI:60240"/>
        <label>1</label>
    </ligand>
</feature>
<dbReference type="InterPro" id="IPR002678">
    <property type="entry name" value="DUF34/NIF3"/>
</dbReference>
<accession>A0A1H5FBZ1</accession>
<evidence type="ECO:0000313" key="7">
    <source>
        <dbReference type="EMBL" id="SEE00724.1"/>
    </source>
</evidence>
<reference evidence="8" key="1">
    <citation type="submission" date="2016-10" db="EMBL/GenBank/DDBJ databases">
        <authorList>
            <person name="Varghese N."/>
            <person name="Submissions S."/>
        </authorList>
    </citation>
    <scope>NUCLEOTIDE SEQUENCE [LARGE SCALE GENOMIC DNA]</scope>
    <source>
        <strain evidence="8">DSM 21368</strain>
    </source>
</reference>
<feature type="binding site" evidence="6">
    <location>
        <position position="337"/>
    </location>
    <ligand>
        <name>a divalent metal cation</name>
        <dbReference type="ChEBI" id="CHEBI:60240"/>
        <label>1</label>
    </ligand>
</feature>
<feature type="binding site" evidence="6">
    <location>
        <position position="341"/>
    </location>
    <ligand>
        <name>a divalent metal cation</name>
        <dbReference type="ChEBI" id="CHEBI:60240"/>
        <label>1</label>
    </ligand>
</feature>